<gene>
    <name evidence="2" type="ORF">MTBPR1_90123</name>
</gene>
<reference evidence="2 3" key="1">
    <citation type="submission" date="2016-07" db="EMBL/GenBank/DDBJ databases">
        <authorList>
            <person name="Lefevre C.T."/>
        </authorList>
    </citation>
    <scope>NUCLEOTIDE SEQUENCE [LARGE SCALE GENOMIC DNA]</scope>
    <source>
        <strain evidence="2">PR1</strain>
    </source>
</reference>
<keyword evidence="3" id="KW-1185">Reference proteome</keyword>
<name>A0A1C3RLY5_9PROT</name>
<evidence type="ECO:0000313" key="3">
    <source>
        <dbReference type="Proteomes" id="UP000231658"/>
    </source>
</evidence>
<sequence length="127" mass="14298">MTDTNNAPKATPKLKRARHASAQATYMERKRAEGKEWLATWVPGEAKESFKALAKSANTDENAPSKSYIQAVEKAVGESAPDWAKANQTLLNLWLIAEHNVQIDFTAPTEKKPKKDKKHKEKKKKKK</sequence>
<dbReference type="OrthoDB" id="8449816at2"/>
<evidence type="ECO:0000256" key="1">
    <source>
        <dbReference type="SAM" id="MobiDB-lite"/>
    </source>
</evidence>
<dbReference type="EMBL" id="FLYE01000048">
    <property type="protein sequence ID" value="SCA58276.1"/>
    <property type="molecule type" value="Genomic_DNA"/>
</dbReference>
<accession>A0A1C3RLY5</accession>
<dbReference type="RefSeq" id="WP_069190275.1">
    <property type="nucleotide sequence ID" value="NZ_FLYE01000048.1"/>
</dbReference>
<dbReference type="Proteomes" id="UP000231658">
    <property type="component" value="Unassembled WGS sequence"/>
</dbReference>
<feature type="region of interest" description="Disordered" evidence="1">
    <location>
        <begin position="1"/>
        <end position="22"/>
    </location>
</feature>
<proteinExistence type="predicted"/>
<feature type="compositionally biased region" description="Basic residues" evidence="1">
    <location>
        <begin position="112"/>
        <end position="127"/>
    </location>
</feature>
<feature type="region of interest" description="Disordered" evidence="1">
    <location>
        <begin position="104"/>
        <end position="127"/>
    </location>
</feature>
<dbReference type="AlphaFoldDB" id="A0A1C3RLY5"/>
<evidence type="ECO:0000313" key="2">
    <source>
        <dbReference type="EMBL" id="SCA58276.1"/>
    </source>
</evidence>
<protein>
    <submittedName>
        <fullName evidence="2">Uncharacterized protein</fullName>
    </submittedName>
</protein>
<organism evidence="2 3">
    <name type="scientific">Candidatus Terasakiella magnetica</name>
    <dbReference type="NCBI Taxonomy" id="1867952"/>
    <lineage>
        <taxon>Bacteria</taxon>
        <taxon>Pseudomonadati</taxon>
        <taxon>Pseudomonadota</taxon>
        <taxon>Alphaproteobacteria</taxon>
        <taxon>Rhodospirillales</taxon>
        <taxon>Terasakiellaceae</taxon>
        <taxon>Terasakiella</taxon>
    </lineage>
</organism>